<dbReference type="EMBL" id="CM031809">
    <property type="protein sequence ID" value="KAG6667207.1"/>
    <property type="molecule type" value="Genomic_DNA"/>
</dbReference>
<evidence type="ECO:0000256" key="7">
    <source>
        <dbReference type="ARBA" id="ARBA00045231"/>
    </source>
</evidence>
<dbReference type="AlphaFoldDB" id="A0A8T1RJE9"/>
<dbReference type="PANTHER" id="PTHR11746">
    <property type="entry name" value="O-METHYLTRANSFERASE"/>
    <property type="match status" value="1"/>
</dbReference>
<gene>
    <name evidence="10" type="ORF">CIPAW_01G085000</name>
</gene>
<dbReference type="GO" id="GO:0046983">
    <property type="term" value="F:protein dimerization activity"/>
    <property type="evidence" value="ECO:0007669"/>
    <property type="project" value="InterPro"/>
</dbReference>
<proteinExistence type="predicted"/>
<evidence type="ECO:0000256" key="6">
    <source>
        <dbReference type="ARBA" id="ARBA00039011"/>
    </source>
</evidence>
<dbReference type="FunFam" id="3.40.50.150:FF:000061">
    <property type="entry name" value="Caffeic acid O-methyltransferase"/>
    <property type="match status" value="1"/>
</dbReference>
<keyword evidence="4" id="KW-0949">S-adenosyl-L-methionine</keyword>
<comment type="function">
    <text evidence="7">Catalyzes the conversion of caffeic acid to ferulic acid and of 5-hydroxyferulic acid to sinapic acid. The resulting products may subsequently be converted to the corresponding alcohols that are incorporated into lignins.</text>
</comment>
<dbReference type="InterPro" id="IPR012967">
    <property type="entry name" value="COMT_dimerisation"/>
</dbReference>
<accession>A0A8T1RJE9</accession>
<keyword evidence="5" id="KW-0438">Lignin biosynthesis</keyword>
<dbReference type="Proteomes" id="UP000811609">
    <property type="component" value="Chromosome 1"/>
</dbReference>
<evidence type="ECO:0000313" key="11">
    <source>
        <dbReference type="Proteomes" id="UP000811609"/>
    </source>
</evidence>
<dbReference type="InterPro" id="IPR016461">
    <property type="entry name" value="COMT-like"/>
</dbReference>
<name>A0A8T1RJE9_CARIL</name>
<protein>
    <recommendedName>
        <fullName evidence="6">caffeate O-methyltransferase</fullName>
        <ecNumber evidence="6">2.1.1.68</ecNumber>
    </recommendedName>
</protein>
<comment type="caution">
    <text evidence="10">The sequence shown here is derived from an EMBL/GenBank/DDBJ whole genome shotgun (WGS) entry which is preliminary data.</text>
</comment>
<dbReference type="GO" id="GO:0009809">
    <property type="term" value="P:lignin biosynthetic process"/>
    <property type="evidence" value="ECO:0007669"/>
    <property type="project" value="UniProtKB-KW"/>
</dbReference>
<evidence type="ECO:0000259" key="9">
    <source>
        <dbReference type="Pfam" id="PF08100"/>
    </source>
</evidence>
<keyword evidence="2" id="KW-0489">Methyltransferase</keyword>
<keyword evidence="3" id="KW-0808">Transferase</keyword>
<organism evidence="10 11">
    <name type="scientific">Carya illinoinensis</name>
    <name type="common">Pecan</name>
    <dbReference type="NCBI Taxonomy" id="32201"/>
    <lineage>
        <taxon>Eukaryota</taxon>
        <taxon>Viridiplantae</taxon>
        <taxon>Streptophyta</taxon>
        <taxon>Embryophyta</taxon>
        <taxon>Tracheophyta</taxon>
        <taxon>Spermatophyta</taxon>
        <taxon>Magnoliopsida</taxon>
        <taxon>eudicotyledons</taxon>
        <taxon>Gunneridae</taxon>
        <taxon>Pentapetalae</taxon>
        <taxon>rosids</taxon>
        <taxon>fabids</taxon>
        <taxon>Fagales</taxon>
        <taxon>Juglandaceae</taxon>
        <taxon>Carya</taxon>
    </lineage>
</organism>
<evidence type="ECO:0000256" key="3">
    <source>
        <dbReference type="ARBA" id="ARBA00022679"/>
    </source>
</evidence>
<dbReference type="FunFam" id="1.10.10.10:FF:000357">
    <property type="entry name" value="Caffeic acid 3-O-methyltransferase"/>
    <property type="match status" value="1"/>
</dbReference>
<dbReference type="EC" id="2.1.1.68" evidence="6"/>
<keyword evidence="11" id="KW-1185">Reference proteome</keyword>
<reference evidence="10" key="1">
    <citation type="submission" date="2020-12" db="EMBL/GenBank/DDBJ databases">
        <title>WGS assembly of Carya illinoinensis cv. Pawnee.</title>
        <authorList>
            <person name="Platts A."/>
            <person name="Shu S."/>
            <person name="Wright S."/>
            <person name="Barry K."/>
            <person name="Edger P."/>
            <person name="Pires J.C."/>
            <person name="Schmutz J."/>
        </authorList>
    </citation>
    <scope>NUCLEOTIDE SEQUENCE</scope>
    <source>
        <tissue evidence="10">Leaf</tissue>
    </source>
</reference>
<dbReference type="PROSITE" id="PS51683">
    <property type="entry name" value="SAM_OMT_II"/>
    <property type="match status" value="1"/>
</dbReference>
<feature type="domain" description="O-methyltransferase dimerisation" evidence="9">
    <location>
        <begin position="28"/>
        <end position="120"/>
    </location>
</feature>
<evidence type="ECO:0000256" key="2">
    <source>
        <dbReference type="ARBA" id="ARBA00022603"/>
    </source>
</evidence>
<comment type="pathway">
    <text evidence="1">Aromatic compound metabolism; phenylpropanoid biosynthesis.</text>
</comment>
<evidence type="ECO:0000256" key="5">
    <source>
        <dbReference type="ARBA" id="ARBA00022733"/>
    </source>
</evidence>
<dbReference type="InterPro" id="IPR001077">
    <property type="entry name" value="COMT_C"/>
</dbReference>
<evidence type="ECO:0000256" key="1">
    <source>
        <dbReference type="ARBA" id="ARBA00004928"/>
    </source>
</evidence>
<evidence type="ECO:0000259" key="8">
    <source>
        <dbReference type="Pfam" id="PF00891"/>
    </source>
</evidence>
<dbReference type="Pfam" id="PF00891">
    <property type="entry name" value="Methyltransf_2"/>
    <property type="match status" value="1"/>
</dbReference>
<feature type="domain" description="O-methyltransferase C-terminal" evidence="8">
    <location>
        <begin position="143"/>
        <end position="348"/>
    </location>
</feature>
<evidence type="ECO:0000313" key="10">
    <source>
        <dbReference type="EMBL" id="KAG6667207.1"/>
    </source>
</evidence>
<dbReference type="PIRSF" id="PIRSF005739">
    <property type="entry name" value="O-mtase"/>
    <property type="match status" value="1"/>
</dbReference>
<dbReference type="Pfam" id="PF08100">
    <property type="entry name" value="Dimerisation"/>
    <property type="match status" value="1"/>
</dbReference>
<evidence type="ECO:0000256" key="4">
    <source>
        <dbReference type="ARBA" id="ARBA00022691"/>
    </source>
</evidence>
<dbReference type="GO" id="GO:0032259">
    <property type="term" value="P:methylation"/>
    <property type="evidence" value="ECO:0007669"/>
    <property type="project" value="UniProtKB-KW"/>
</dbReference>
<sequence length="367" mass="40515">MASHAAFHPSNLDGDQIEEDESFVYAGQLANSIVLPMALQTVIELGVFEILAKAGPGVKLSPSQISVEMSTTNPEAPKMLDRILRMLASHSVVSCFAGADDAGSFQRLYALSPVSKHFVPDEDGISYYPMMALIQDKVFLASWSQLKDAIIEGGIPFNRVYGMNAFEYLGMDPRFNKVFNTAMLNHTTMLVKKILECYKGFKPLKQLVDVGGGLGGALNLITSKYPHIKGINFDLPHVVQQAPSYPGVEHVGGDMFESVPKGDAIFMKGILHDWSDEQCLKLLKNCYTAIPNDGKVIVVEAFLSMMPEVSTCMKRNSQLDVLMMAQHLGGKERTKQEFEALATKAGFKGIRYECLTAYNCEVMEFFK</sequence>
<dbReference type="GO" id="GO:0047763">
    <property type="term" value="F:caffeate O-methyltransferase activity"/>
    <property type="evidence" value="ECO:0007669"/>
    <property type="project" value="UniProtKB-EC"/>
</dbReference>